<dbReference type="EMBL" id="HG793129">
    <property type="protein sequence ID" value="CDK28484.1"/>
    <property type="molecule type" value="Genomic_DNA"/>
</dbReference>
<feature type="transmembrane region" description="Helical" evidence="8">
    <location>
        <begin position="204"/>
        <end position="232"/>
    </location>
</feature>
<keyword evidence="11" id="KW-1185">Reference proteome</keyword>
<evidence type="ECO:0000256" key="3">
    <source>
        <dbReference type="ARBA" id="ARBA00022692"/>
    </source>
</evidence>
<dbReference type="Pfam" id="PF00571">
    <property type="entry name" value="CBS"/>
    <property type="match status" value="1"/>
</dbReference>
<reference evidence="10" key="1">
    <citation type="submission" date="2013-12" db="EMBL/GenBank/DDBJ databases">
        <authorList>
            <person name="Genoscope - CEA"/>
        </authorList>
    </citation>
    <scope>NUCLEOTIDE SEQUENCE</scope>
    <source>
        <strain evidence="10">CBS 1993</strain>
    </source>
</reference>
<evidence type="ECO:0000256" key="1">
    <source>
        <dbReference type="ARBA" id="ARBA00004141"/>
    </source>
</evidence>
<dbReference type="InterPro" id="IPR001807">
    <property type="entry name" value="ClC"/>
</dbReference>
<dbReference type="GO" id="GO:0005886">
    <property type="term" value="C:plasma membrane"/>
    <property type="evidence" value="ECO:0007669"/>
    <property type="project" value="TreeGrafter"/>
</dbReference>
<name>W6MP79_9ASCO</name>
<evidence type="ECO:0000256" key="6">
    <source>
        <dbReference type="ARBA" id="ARBA00023136"/>
    </source>
</evidence>
<keyword evidence="2" id="KW-0813">Transport</keyword>
<dbReference type="InterPro" id="IPR000644">
    <property type="entry name" value="CBS_dom"/>
</dbReference>
<evidence type="ECO:0000313" key="10">
    <source>
        <dbReference type="EMBL" id="CDK28484.1"/>
    </source>
</evidence>
<keyword evidence="4 8" id="KW-1133">Transmembrane helix</keyword>
<feature type="transmembrane region" description="Helical" evidence="8">
    <location>
        <begin position="266"/>
        <end position="290"/>
    </location>
</feature>
<dbReference type="PRINTS" id="PR00762">
    <property type="entry name" value="CLCHANNEL"/>
</dbReference>
<dbReference type="GO" id="GO:0005769">
    <property type="term" value="C:early endosome"/>
    <property type="evidence" value="ECO:0007669"/>
    <property type="project" value="TreeGrafter"/>
</dbReference>
<proteinExistence type="predicted"/>
<feature type="transmembrane region" description="Helical" evidence="8">
    <location>
        <begin position="474"/>
        <end position="496"/>
    </location>
</feature>
<feature type="transmembrane region" description="Helical" evidence="8">
    <location>
        <begin position="442"/>
        <end position="462"/>
    </location>
</feature>
<dbReference type="AlphaFoldDB" id="W6MP79"/>
<dbReference type="GO" id="GO:0005247">
    <property type="term" value="F:voltage-gated chloride channel activity"/>
    <property type="evidence" value="ECO:0007669"/>
    <property type="project" value="TreeGrafter"/>
</dbReference>
<dbReference type="Pfam" id="PF00654">
    <property type="entry name" value="Voltage_CLC"/>
    <property type="match status" value="1"/>
</dbReference>
<feature type="transmembrane region" description="Helical" evidence="8">
    <location>
        <begin position="165"/>
        <end position="183"/>
    </location>
</feature>
<evidence type="ECO:0000256" key="7">
    <source>
        <dbReference type="ARBA" id="ARBA00023214"/>
    </source>
</evidence>
<evidence type="ECO:0000256" key="2">
    <source>
        <dbReference type="ARBA" id="ARBA00022448"/>
    </source>
</evidence>
<keyword evidence="6 8" id="KW-0472">Membrane</keyword>
<sequence>MGRLNPLELKNDPRWADIPVVGACVVRSIHNSTSMPHSSSSNNTKHRIRKKYADFQEIDWNYEYGLIRTSDAAVPVAGQGSRGYMKILDSRWVILSVSSFLMGMLAVAIDYLSTWFHDLRVGVCYGSFIKLESQCDVKGSGWSSWSHVIFYFMRPENMIHKFNDWIVYVITAVLLAFFAVVLTRNMPYAMNSGIADIKFILSGFVVNGFLSPRVWISKIVGLVMVVAAGVWVGKEGPLVHISCGVTDYIMSFSPKFYNNEALKREILSASTAAGIAVAFNAPIGGVLFTLEQISSFFPIDKLMWNSFVCATISVTVLQSLHPFQEVMSQQAFFVSDDETWLLFEALPFIILGLIGGFAGVMFNKLNIKLAKLKQTYIAGRKNRQLIEVLLLALVTAVVSYPILIATMPLPQMLAVLFKDCNTEAAATTVVCKIETRISEDGVFPVGLFGMLLLTAIQGFVLSSYSYGTTIPGGVLMPSLAIGALIGRLVGSVIHYMQVAYPDLSIFVNCNGKGQCISPGSYAVVGAGAFVAGVTKMTVAVVVILFELTGALAYVLPIMIGVLISRFVNDMFLDMSCYELWLAFQKRPYLRSSLEELGKPSMSMVECKSILKPIHELDLLYLDQDLTFRDLVNLTESREPSTTVFPVVEGKSRPILVGYLTAYELERELSKIKEIQGLSLDTSVALEETTDGYSINSIVNTDPICMSPDLPVLTLYEMLSKLQLPMVFFCYPGQGKLLKGTLTKGDLIEILDGDDLERI</sequence>
<dbReference type="PANTHER" id="PTHR45711:SF6">
    <property type="entry name" value="CHLORIDE CHANNEL PROTEIN"/>
    <property type="match status" value="1"/>
</dbReference>
<dbReference type="GeneID" id="34521862"/>
<feature type="transmembrane region" description="Helical" evidence="8">
    <location>
        <begin position="302"/>
        <end position="320"/>
    </location>
</feature>
<dbReference type="RefSeq" id="XP_022460474.1">
    <property type="nucleotide sequence ID" value="XM_022601204.1"/>
</dbReference>
<evidence type="ECO:0000259" key="9">
    <source>
        <dbReference type="Pfam" id="PF00571"/>
    </source>
</evidence>
<dbReference type="OrthoDB" id="44789at2759"/>
<evidence type="ECO:0000256" key="8">
    <source>
        <dbReference type="SAM" id="Phobius"/>
    </source>
</evidence>
<gene>
    <name evidence="10" type="ORF">KUCA_T00004467001</name>
</gene>
<dbReference type="SUPFAM" id="SSF54631">
    <property type="entry name" value="CBS-domain pair"/>
    <property type="match status" value="1"/>
</dbReference>
<dbReference type="GO" id="GO:0005794">
    <property type="term" value="C:Golgi apparatus"/>
    <property type="evidence" value="ECO:0007669"/>
    <property type="project" value="TreeGrafter"/>
</dbReference>
<dbReference type="SUPFAM" id="SSF81340">
    <property type="entry name" value="Clc chloride channel"/>
    <property type="match status" value="1"/>
</dbReference>
<dbReference type="InterPro" id="IPR014743">
    <property type="entry name" value="Cl-channel_core"/>
</dbReference>
<feature type="transmembrane region" description="Helical" evidence="8">
    <location>
        <begin position="92"/>
        <end position="112"/>
    </location>
</feature>
<dbReference type="HOGENOM" id="CLU_003181_2_2_1"/>
<dbReference type="Proteomes" id="UP000019384">
    <property type="component" value="Unassembled WGS sequence"/>
</dbReference>
<keyword evidence="7" id="KW-0868">Chloride</keyword>
<feature type="transmembrane region" description="Helical" evidence="8">
    <location>
        <begin position="384"/>
        <end position="403"/>
    </location>
</feature>
<evidence type="ECO:0000256" key="4">
    <source>
        <dbReference type="ARBA" id="ARBA00022989"/>
    </source>
</evidence>
<organism evidence="10 11">
    <name type="scientific">Kuraishia capsulata CBS 1993</name>
    <dbReference type="NCBI Taxonomy" id="1382522"/>
    <lineage>
        <taxon>Eukaryota</taxon>
        <taxon>Fungi</taxon>
        <taxon>Dikarya</taxon>
        <taxon>Ascomycota</taxon>
        <taxon>Saccharomycotina</taxon>
        <taxon>Pichiomycetes</taxon>
        <taxon>Pichiales</taxon>
        <taxon>Pichiaceae</taxon>
        <taxon>Kuraishia</taxon>
    </lineage>
</organism>
<evidence type="ECO:0000313" key="11">
    <source>
        <dbReference type="Proteomes" id="UP000019384"/>
    </source>
</evidence>
<dbReference type="Gene3D" id="1.10.3080.10">
    <property type="entry name" value="Clc chloride channel"/>
    <property type="match status" value="1"/>
</dbReference>
<keyword evidence="3 8" id="KW-0812">Transmembrane</keyword>
<keyword evidence="5" id="KW-0406">Ion transport</keyword>
<protein>
    <recommendedName>
        <fullName evidence="9">CBS domain-containing protein</fullName>
    </recommendedName>
</protein>
<reference evidence="10" key="2">
    <citation type="submission" date="2014-02" db="EMBL/GenBank/DDBJ databases">
        <title>Complete DNA sequence of /Kuraishia capsulata/ illustrates novel genomic features among budding yeasts (/Saccharomycotina/).</title>
        <authorList>
            <person name="Morales L."/>
            <person name="Noel B."/>
            <person name="Porcel B."/>
            <person name="Marcet-Houben M."/>
            <person name="Hullo M-F."/>
            <person name="Sacerdot C."/>
            <person name="Tekaia F."/>
            <person name="Leh-Louis V."/>
            <person name="Despons L."/>
            <person name="Khanna V."/>
            <person name="Aury J-M."/>
            <person name="Barbe V."/>
            <person name="Couloux A."/>
            <person name="Labadie K."/>
            <person name="Pelletier E."/>
            <person name="Souciet J-L."/>
            <person name="Boekhout T."/>
            <person name="Gabaldon T."/>
            <person name="Wincker P."/>
            <person name="Dujon B."/>
        </authorList>
    </citation>
    <scope>NUCLEOTIDE SEQUENCE</scope>
    <source>
        <strain evidence="10">CBS 1993</strain>
    </source>
</reference>
<dbReference type="InterPro" id="IPR046342">
    <property type="entry name" value="CBS_dom_sf"/>
</dbReference>
<dbReference type="PANTHER" id="PTHR45711">
    <property type="entry name" value="CHLORIDE CHANNEL PROTEIN"/>
    <property type="match status" value="1"/>
</dbReference>
<accession>W6MP79</accession>
<feature type="transmembrane region" description="Helical" evidence="8">
    <location>
        <begin position="538"/>
        <end position="563"/>
    </location>
</feature>
<feature type="transmembrane region" description="Helical" evidence="8">
    <location>
        <begin position="340"/>
        <end position="363"/>
    </location>
</feature>
<evidence type="ECO:0000256" key="5">
    <source>
        <dbReference type="ARBA" id="ARBA00023065"/>
    </source>
</evidence>
<dbReference type="STRING" id="1382522.W6MP79"/>
<feature type="domain" description="CBS" evidence="9">
    <location>
        <begin position="696"/>
        <end position="750"/>
    </location>
</feature>
<dbReference type="CDD" id="cd03684">
    <property type="entry name" value="ClC_3_like"/>
    <property type="match status" value="1"/>
</dbReference>
<comment type="subcellular location">
    <subcellularLocation>
        <location evidence="1">Membrane</location>
        <topology evidence="1">Multi-pass membrane protein</topology>
    </subcellularLocation>
</comment>